<reference evidence="2 3" key="1">
    <citation type="submission" date="2017-04" db="EMBL/GenBank/DDBJ databases">
        <title>Draft genome sequence of Zooshikella ganghwensis VG4 isolated from Red Sea sediments.</title>
        <authorList>
            <person name="Rehman Z."/>
            <person name="Alam I."/>
            <person name="Kamau A."/>
            <person name="Bajic V."/>
            <person name="Leiknes T."/>
        </authorList>
    </citation>
    <scope>NUCLEOTIDE SEQUENCE [LARGE SCALE GENOMIC DNA]</scope>
    <source>
        <strain evidence="2 3">VG4</strain>
    </source>
</reference>
<dbReference type="Pfam" id="PF00211">
    <property type="entry name" value="Guanylate_cyc"/>
    <property type="match status" value="1"/>
</dbReference>
<evidence type="ECO:0000313" key="3">
    <source>
        <dbReference type="Proteomes" id="UP000257039"/>
    </source>
</evidence>
<name>A0A4P9VMP3_9GAMM</name>
<dbReference type="InterPro" id="IPR050697">
    <property type="entry name" value="Adenylyl/Guanylyl_Cyclase_3/4"/>
</dbReference>
<dbReference type="SUPFAM" id="SSF55073">
    <property type="entry name" value="Nucleotide cyclase"/>
    <property type="match status" value="1"/>
</dbReference>
<dbReference type="PANTHER" id="PTHR43081">
    <property type="entry name" value="ADENYLATE CYCLASE, TERMINAL-DIFFERENTIATION SPECIFIC-RELATED"/>
    <property type="match status" value="1"/>
</dbReference>
<gene>
    <name evidence="2" type="ORF">B9G39_15235</name>
</gene>
<proteinExistence type="predicted"/>
<dbReference type="GO" id="GO:0035556">
    <property type="term" value="P:intracellular signal transduction"/>
    <property type="evidence" value="ECO:0007669"/>
    <property type="project" value="InterPro"/>
</dbReference>
<dbReference type="EMBL" id="NDXW01000001">
    <property type="protein sequence ID" value="RDH44675.1"/>
    <property type="molecule type" value="Genomic_DNA"/>
</dbReference>
<dbReference type="Gene3D" id="3.30.70.1230">
    <property type="entry name" value="Nucleotide cyclase"/>
    <property type="match status" value="1"/>
</dbReference>
<dbReference type="GO" id="GO:0004016">
    <property type="term" value="F:adenylate cyclase activity"/>
    <property type="evidence" value="ECO:0007669"/>
    <property type="project" value="UniProtKB-ARBA"/>
</dbReference>
<dbReference type="SMART" id="SM00044">
    <property type="entry name" value="CYCc"/>
    <property type="match status" value="1"/>
</dbReference>
<dbReference type="PANTHER" id="PTHR43081:SF11">
    <property type="entry name" value="BLR2264 PROTEIN"/>
    <property type="match status" value="1"/>
</dbReference>
<comment type="caution">
    <text evidence="2">The sequence shown here is derived from an EMBL/GenBank/DDBJ whole genome shotgun (WGS) entry which is preliminary data.</text>
</comment>
<dbReference type="AlphaFoldDB" id="A0A4P9VMP3"/>
<sequence length="396" mass="43952">MSIKIWPDSLIEWIATSAIDVNHPAAWIELLIERMIQTGLPLARVKISHQILHPQLAGISYCWTDSRQEIEIIKSTQGLLERDAYLSSPLYPVCEGKTNKVRCPLYKLQAPFDYPILNNLKADGITDYLVLPLNFSGGRIGAIIFATRKTNGFSDPQIVYLQEITHAVTRGIEILILNETALSLLNAYLGKTAGKRVLSGVVQQGKGETIKAIIWFSDLRASTRLSETLSPDHYLTLLNQYFECLAGSVLQQGGEVLRFIGDAVLAIFPIGDHNFKTWNSACEAALCAVREADNEVNKLNQSRQKAKLPTIEYGVALHVGEVHYGNIGTSERVEFTVIGKAANEAAKIESLCKVLCKKVILSENFTLYHDGAWQYLGQHILPGSQQKVNLYSIDLT</sequence>
<accession>A0A4P9VMP3</accession>
<feature type="domain" description="Guanylate cyclase" evidence="1">
    <location>
        <begin position="213"/>
        <end position="349"/>
    </location>
</feature>
<evidence type="ECO:0000259" key="1">
    <source>
        <dbReference type="PROSITE" id="PS50125"/>
    </source>
</evidence>
<evidence type="ECO:0000313" key="2">
    <source>
        <dbReference type="EMBL" id="RDH44675.1"/>
    </source>
</evidence>
<dbReference type="Proteomes" id="UP000257039">
    <property type="component" value="Unassembled WGS sequence"/>
</dbReference>
<organism evidence="2 3">
    <name type="scientific">Zooshikella ganghwensis</name>
    <dbReference type="NCBI Taxonomy" id="202772"/>
    <lineage>
        <taxon>Bacteria</taxon>
        <taxon>Pseudomonadati</taxon>
        <taxon>Pseudomonadota</taxon>
        <taxon>Gammaproteobacteria</taxon>
        <taxon>Oceanospirillales</taxon>
        <taxon>Zooshikellaceae</taxon>
        <taxon>Zooshikella</taxon>
    </lineage>
</organism>
<dbReference type="InterPro" id="IPR001054">
    <property type="entry name" value="A/G_cyclase"/>
</dbReference>
<dbReference type="CDD" id="cd07302">
    <property type="entry name" value="CHD"/>
    <property type="match status" value="1"/>
</dbReference>
<protein>
    <submittedName>
        <fullName evidence="2">Adenylate/guanylate cyclase domain-containing protein</fullName>
    </submittedName>
</protein>
<keyword evidence="3" id="KW-1185">Reference proteome</keyword>
<dbReference type="InterPro" id="IPR029787">
    <property type="entry name" value="Nucleotide_cyclase"/>
</dbReference>
<dbReference type="PROSITE" id="PS50125">
    <property type="entry name" value="GUANYLATE_CYCLASE_2"/>
    <property type="match status" value="1"/>
</dbReference>
<dbReference type="GO" id="GO:0006171">
    <property type="term" value="P:cAMP biosynthetic process"/>
    <property type="evidence" value="ECO:0007669"/>
    <property type="project" value="TreeGrafter"/>
</dbReference>